<organism evidence="2">
    <name type="scientific">Siphoviridae sp. ctn8e14</name>
    <dbReference type="NCBI Taxonomy" id="2827936"/>
    <lineage>
        <taxon>Viruses</taxon>
        <taxon>Duplodnaviria</taxon>
        <taxon>Heunggongvirae</taxon>
        <taxon>Uroviricota</taxon>
        <taxon>Caudoviricetes</taxon>
    </lineage>
</organism>
<evidence type="ECO:0000313" key="2">
    <source>
        <dbReference type="EMBL" id="DAF58172.1"/>
    </source>
</evidence>
<evidence type="ECO:0000256" key="1">
    <source>
        <dbReference type="SAM" id="MobiDB-lite"/>
    </source>
</evidence>
<name>A0A8S5T499_9CAUD</name>
<reference evidence="2" key="1">
    <citation type="journal article" date="2021" name="Proc. Natl. Acad. Sci. U.S.A.">
        <title>A Catalog of Tens of Thousands of Viruses from Human Metagenomes Reveals Hidden Associations with Chronic Diseases.</title>
        <authorList>
            <person name="Tisza M.J."/>
            <person name="Buck C.B."/>
        </authorList>
    </citation>
    <scope>NUCLEOTIDE SEQUENCE</scope>
    <source>
        <strain evidence="2">Ctn8e14</strain>
    </source>
</reference>
<proteinExistence type="predicted"/>
<protein>
    <submittedName>
        <fullName evidence="2">TetR-family transcriptional regulator</fullName>
    </submittedName>
</protein>
<accession>A0A8S5T499</accession>
<sequence>MPKNDTSLVPDALWPENAPVPGVKIHQADNLPTHKEQTSIVDTGSETSVDIIEPESQPQIVDRDWQSLAATLGLELYERQPEESNNEWYAWCEYRKYYPGKLPTMSELSKACGIAVGTLVRYQQRWSWKTRLLHWSRATDADIMSKRREAIKKMNEDQLQIADAMMEKLKEGVMYLDPATMRPNELTNMMKVVSGIQKDITSYVEEPVDQPALDANTVKQSQLTKKEDAVDVLSVLQSVGLLGDVNITKTEVSIKKEGE</sequence>
<dbReference type="EMBL" id="BK032747">
    <property type="protein sequence ID" value="DAF58172.1"/>
    <property type="molecule type" value="Genomic_DNA"/>
</dbReference>
<feature type="region of interest" description="Disordered" evidence="1">
    <location>
        <begin position="1"/>
        <end position="24"/>
    </location>
</feature>